<proteinExistence type="predicted"/>
<dbReference type="SMART" id="SM00399">
    <property type="entry name" value="ZnF_C4"/>
    <property type="match status" value="1"/>
</dbReference>
<keyword evidence="8" id="KW-0675">Receptor</keyword>
<gene>
    <name evidence="11" type="ORF">X801_02213</name>
</gene>
<dbReference type="FunFam" id="3.30.50.10:FF:000019">
    <property type="entry name" value="Nuclear receptor subfamily 2 group E member"/>
    <property type="match status" value="1"/>
</dbReference>
<dbReference type="AlphaFoldDB" id="A0A1S8X5E5"/>
<dbReference type="Proteomes" id="UP000243686">
    <property type="component" value="Unassembled WGS sequence"/>
</dbReference>
<evidence type="ECO:0000259" key="10">
    <source>
        <dbReference type="PROSITE" id="PS51030"/>
    </source>
</evidence>
<dbReference type="GO" id="GO:0005634">
    <property type="term" value="C:nucleus"/>
    <property type="evidence" value="ECO:0007669"/>
    <property type="project" value="UniProtKB-SubCell"/>
</dbReference>
<dbReference type="GO" id="GO:0003700">
    <property type="term" value="F:DNA-binding transcription factor activity"/>
    <property type="evidence" value="ECO:0007669"/>
    <property type="project" value="InterPro"/>
</dbReference>
<evidence type="ECO:0000256" key="8">
    <source>
        <dbReference type="ARBA" id="ARBA00023170"/>
    </source>
</evidence>
<dbReference type="EMBL" id="KV891956">
    <property type="protein sequence ID" value="OON21886.1"/>
    <property type="molecule type" value="Genomic_DNA"/>
</dbReference>
<dbReference type="InterPro" id="IPR001628">
    <property type="entry name" value="Znf_hrmn_rcpt"/>
</dbReference>
<keyword evidence="2" id="KW-0479">Metal-binding</keyword>
<dbReference type="GO" id="GO:0006357">
    <property type="term" value="P:regulation of transcription by RNA polymerase II"/>
    <property type="evidence" value="ECO:0007669"/>
    <property type="project" value="UniProtKB-ARBA"/>
</dbReference>
<dbReference type="PRINTS" id="PR00047">
    <property type="entry name" value="STROIDFINGER"/>
</dbReference>
<comment type="subcellular location">
    <subcellularLocation>
        <location evidence="1">Nucleus</location>
    </subcellularLocation>
</comment>
<feature type="domain" description="Nuclear receptor" evidence="10">
    <location>
        <begin position="56"/>
        <end position="135"/>
    </location>
</feature>
<evidence type="ECO:0000256" key="5">
    <source>
        <dbReference type="ARBA" id="ARBA00023015"/>
    </source>
</evidence>
<dbReference type="PANTHER" id="PTHR24083">
    <property type="entry name" value="NUCLEAR HORMONE RECEPTOR"/>
    <property type="match status" value="1"/>
</dbReference>
<evidence type="ECO:0000313" key="11">
    <source>
        <dbReference type="EMBL" id="OON21886.1"/>
    </source>
</evidence>
<evidence type="ECO:0000256" key="4">
    <source>
        <dbReference type="ARBA" id="ARBA00022833"/>
    </source>
</evidence>
<dbReference type="SUPFAM" id="SSF57716">
    <property type="entry name" value="Glucocorticoid receptor-like (DNA-binding domain)"/>
    <property type="match status" value="1"/>
</dbReference>
<dbReference type="PROSITE" id="PS00031">
    <property type="entry name" value="NUCLEAR_REC_DBD_1"/>
    <property type="match status" value="1"/>
</dbReference>
<dbReference type="GO" id="GO:0032502">
    <property type="term" value="P:developmental process"/>
    <property type="evidence" value="ECO:0007669"/>
    <property type="project" value="UniProtKB-ARBA"/>
</dbReference>
<name>A0A1S8X5E5_OPIVI</name>
<keyword evidence="6" id="KW-0238">DNA-binding</keyword>
<evidence type="ECO:0000256" key="3">
    <source>
        <dbReference type="ARBA" id="ARBA00022771"/>
    </source>
</evidence>
<keyword evidence="5" id="KW-0805">Transcription regulation</keyword>
<evidence type="ECO:0000256" key="6">
    <source>
        <dbReference type="ARBA" id="ARBA00023125"/>
    </source>
</evidence>
<dbReference type="GO" id="GO:0043565">
    <property type="term" value="F:sequence-specific DNA binding"/>
    <property type="evidence" value="ECO:0007669"/>
    <property type="project" value="InterPro"/>
</dbReference>
<sequence>MESACPSCNLASTCSCLRSHTDLSHASYVQMRHATVSSKHSWALRSDYDAGYRLLKIPCGVCGDISSGKHYGIYSCDGCSGFFKRSIHKSRTYTCKAVGHLKGRCPIDRNRRNQCRACRLKKCFQAQMNEQSVQHERGPRKPRLSSVFSKKSSEMFAKPQCTEDGVLDLRLNRLSEESEQVLPGKSLILRGNGTRKPHQSDNPSVLPTISHCDLQTAFTGRKRVLSINDTDLKTAPREKINAQFLSHLTENVSLEIFKSAAFQWNIPQMFRCGFSNDKAILSADTYVEQTKEENSDKPGIYCATTSRLPNEMSRSGEDVLHTKLTSVTKSKALFSAKFLASDYRQQDLLNRDEGSQDDLVEGQENSLENRMNDEKAIESVYSNCDKMFCHPRRSDKEFEPTYNKDWIYWYCGSNSLDIKLSVCCLLRDECVSRTSMI</sequence>
<keyword evidence="3" id="KW-0863">Zinc-finger</keyword>
<accession>A0A1S8X5E5</accession>
<evidence type="ECO:0000256" key="7">
    <source>
        <dbReference type="ARBA" id="ARBA00023163"/>
    </source>
</evidence>
<keyword evidence="12" id="KW-1185">Reference proteome</keyword>
<dbReference type="GO" id="GO:0008270">
    <property type="term" value="F:zinc ion binding"/>
    <property type="evidence" value="ECO:0007669"/>
    <property type="project" value="UniProtKB-KW"/>
</dbReference>
<dbReference type="Pfam" id="PF00105">
    <property type="entry name" value="zf-C4"/>
    <property type="match status" value="1"/>
</dbReference>
<evidence type="ECO:0000256" key="1">
    <source>
        <dbReference type="ARBA" id="ARBA00004123"/>
    </source>
</evidence>
<keyword evidence="9" id="KW-0539">Nucleus</keyword>
<dbReference type="InterPro" id="IPR013088">
    <property type="entry name" value="Znf_NHR/GATA"/>
</dbReference>
<reference evidence="11 12" key="1">
    <citation type="submission" date="2015-03" db="EMBL/GenBank/DDBJ databases">
        <title>Draft genome of the nematode, Opisthorchis viverrini.</title>
        <authorList>
            <person name="Mitreva M."/>
        </authorList>
    </citation>
    <scope>NUCLEOTIDE SEQUENCE [LARGE SCALE GENOMIC DNA]</scope>
    <source>
        <strain evidence="11">Khon Kaen</strain>
    </source>
</reference>
<dbReference type="Gene3D" id="3.30.50.10">
    <property type="entry name" value="Erythroid Transcription Factor GATA-1, subunit A"/>
    <property type="match status" value="1"/>
</dbReference>
<evidence type="ECO:0000313" key="12">
    <source>
        <dbReference type="Proteomes" id="UP000243686"/>
    </source>
</evidence>
<organism evidence="11 12">
    <name type="scientific">Opisthorchis viverrini</name>
    <name type="common">Southeast Asian liver fluke</name>
    <dbReference type="NCBI Taxonomy" id="6198"/>
    <lineage>
        <taxon>Eukaryota</taxon>
        <taxon>Metazoa</taxon>
        <taxon>Spiralia</taxon>
        <taxon>Lophotrochozoa</taxon>
        <taxon>Platyhelminthes</taxon>
        <taxon>Trematoda</taxon>
        <taxon>Digenea</taxon>
        <taxon>Opisthorchiida</taxon>
        <taxon>Opisthorchiata</taxon>
        <taxon>Opisthorchiidae</taxon>
        <taxon>Opisthorchis</taxon>
    </lineage>
</organism>
<evidence type="ECO:0000256" key="9">
    <source>
        <dbReference type="ARBA" id="ARBA00023242"/>
    </source>
</evidence>
<dbReference type="InterPro" id="IPR050274">
    <property type="entry name" value="Nuclear_hormone_rcpt_NR2"/>
</dbReference>
<keyword evidence="7" id="KW-0804">Transcription</keyword>
<evidence type="ECO:0000256" key="2">
    <source>
        <dbReference type="ARBA" id="ARBA00022723"/>
    </source>
</evidence>
<keyword evidence="4" id="KW-0862">Zinc</keyword>
<protein>
    <submittedName>
        <fullName evidence="11">Zinc finger, C4 type</fullName>
    </submittedName>
</protein>
<dbReference type="PROSITE" id="PS51030">
    <property type="entry name" value="NUCLEAR_REC_DBD_2"/>
    <property type="match status" value="1"/>
</dbReference>